<dbReference type="EMBL" id="JFAX01000037">
    <property type="protein sequence ID" value="EXI64352.1"/>
    <property type="molecule type" value="Genomic_DNA"/>
</dbReference>
<organism evidence="1 2">
    <name type="scientific">Candidatus Accumulibacter adjunctus</name>
    <dbReference type="NCBI Taxonomy" id="1454001"/>
    <lineage>
        <taxon>Bacteria</taxon>
        <taxon>Pseudomonadati</taxon>
        <taxon>Pseudomonadota</taxon>
        <taxon>Betaproteobacteria</taxon>
        <taxon>Candidatus Accumulibacter</taxon>
    </lineage>
</organism>
<gene>
    <name evidence="1" type="ORF">AW08_03734</name>
</gene>
<keyword evidence="2" id="KW-1185">Reference proteome</keyword>
<proteinExistence type="predicted"/>
<accession>A0A011NID9</accession>
<evidence type="ECO:0000313" key="1">
    <source>
        <dbReference type="EMBL" id="EXI64352.1"/>
    </source>
</evidence>
<dbReference type="AlphaFoldDB" id="A0A011NID9"/>
<name>A0A011NID9_9PROT</name>
<comment type="caution">
    <text evidence="1">The sequence shown here is derived from an EMBL/GenBank/DDBJ whole genome shotgun (WGS) entry which is preliminary data.</text>
</comment>
<sequence length="60" mass="6806">MAMLRGPPFFIAALHLSAMMSKACSQEIGVNSPFLSNLPSFMRSRGVVRRSLPYWTFDRK</sequence>
<evidence type="ECO:0000313" key="2">
    <source>
        <dbReference type="Proteomes" id="UP000020218"/>
    </source>
</evidence>
<dbReference type="Proteomes" id="UP000020218">
    <property type="component" value="Unassembled WGS sequence"/>
</dbReference>
<protein>
    <submittedName>
        <fullName evidence="1">Uncharacterized protein</fullName>
    </submittedName>
</protein>
<reference evidence="1" key="1">
    <citation type="submission" date="2014-02" db="EMBL/GenBank/DDBJ databases">
        <title>Expanding our view of genomic diversity in Candidatus Accumulibacter clades.</title>
        <authorList>
            <person name="Skennerton C.T."/>
            <person name="Barr J.J."/>
            <person name="Slater F.R."/>
            <person name="Bond P.L."/>
            <person name="Tyson G.W."/>
        </authorList>
    </citation>
    <scope>NUCLEOTIDE SEQUENCE [LARGE SCALE GENOMIC DNA]</scope>
</reference>